<dbReference type="EMBL" id="CP034204">
    <property type="protein sequence ID" value="QBZ54900.1"/>
    <property type="molecule type" value="Genomic_DNA"/>
</dbReference>
<evidence type="ECO:0000313" key="2">
    <source>
        <dbReference type="Proteomes" id="UP000294847"/>
    </source>
</evidence>
<dbReference type="InterPro" id="IPR036852">
    <property type="entry name" value="Peptidase_S8/S53_dom_sf"/>
</dbReference>
<reference evidence="1 2" key="1">
    <citation type="journal article" date="2019" name="Mol. Biol. Evol.">
        <title>Blast fungal genomes show frequent chromosomal changes, gene gains and losses, and effector gene turnover.</title>
        <authorList>
            <person name="Gomez Luciano L.B."/>
            <person name="Jason Tsai I."/>
            <person name="Chuma I."/>
            <person name="Tosa Y."/>
            <person name="Chen Y.H."/>
            <person name="Li J.Y."/>
            <person name="Li M.Y."/>
            <person name="Jade Lu M.Y."/>
            <person name="Nakayashiki H."/>
            <person name="Li W.H."/>
        </authorList>
    </citation>
    <scope>NUCLEOTIDE SEQUENCE [LARGE SCALE GENOMIC DNA]</scope>
    <source>
        <strain evidence="1">MZ5-1-6</strain>
    </source>
</reference>
<organism evidence="1 2">
    <name type="scientific">Pyricularia oryzae</name>
    <name type="common">Rice blast fungus</name>
    <name type="synonym">Magnaporthe oryzae</name>
    <dbReference type="NCBI Taxonomy" id="318829"/>
    <lineage>
        <taxon>Eukaryota</taxon>
        <taxon>Fungi</taxon>
        <taxon>Dikarya</taxon>
        <taxon>Ascomycota</taxon>
        <taxon>Pezizomycotina</taxon>
        <taxon>Sordariomycetes</taxon>
        <taxon>Sordariomycetidae</taxon>
        <taxon>Magnaporthales</taxon>
        <taxon>Pyriculariaceae</taxon>
        <taxon>Pyricularia</taxon>
    </lineage>
</organism>
<dbReference type="GO" id="GO:0004252">
    <property type="term" value="F:serine-type endopeptidase activity"/>
    <property type="evidence" value="ECO:0007669"/>
    <property type="project" value="InterPro"/>
</dbReference>
<dbReference type="Proteomes" id="UP000294847">
    <property type="component" value="Chromosome 1"/>
</dbReference>
<dbReference type="AlphaFoldDB" id="A0A4P7N4L8"/>
<sequence length="284" mass="31488">MANMIAQINPMVLLAVLKLWDELTPDGTRIIYPKAAAQAIRCAFCRKVYVISMSWTIRPKTSITASKDQSMPTVASRNRGQAGALQQATIDRQTMAIRKLEQRIDEVDESGIIMFCSASDDIAAGETLLFCRKPNSIIRIGGVIQYGQRDPISADPDSISYYFPGNQVAEAWNPLRDASNVRYQGGSSVGKALAAGLASVVIHCAIMLRNGRPVASPQYPDAQALVEALRKTENVRLSFDSVFEVNDETEGWRKSKYLSVWALFGKAAEMESLRDYERWVCWLG</sequence>
<name>A0A4P7N4L8_PYROR</name>
<protein>
    <recommendedName>
        <fullName evidence="3">Peptidase S8/S53 domain-containing protein</fullName>
    </recommendedName>
</protein>
<dbReference type="Gene3D" id="3.40.50.200">
    <property type="entry name" value="Peptidase S8/S53 domain"/>
    <property type="match status" value="1"/>
</dbReference>
<evidence type="ECO:0000313" key="1">
    <source>
        <dbReference type="EMBL" id="QBZ54900.1"/>
    </source>
</evidence>
<dbReference type="GO" id="GO:0006508">
    <property type="term" value="P:proteolysis"/>
    <property type="evidence" value="ECO:0007669"/>
    <property type="project" value="InterPro"/>
</dbReference>
<dbReference type="SUPFAM" id="SSF52743">
    <property type="entry name" value="Subtilisin-like"/>
    <property type="match status" value="1"/>
</dbReference>
<proteinExistence type="predicted"/>
<evidence type="ECO:0008006" key="3">
    <source>
        <dbReference type="Google" id="ProtNLM"/>
    </source>
</evidence>
<accession>A0A4P7N4L8</accession>
<gene>
    <name evidence="1" type="ORF">PoMZ_10612</name>
</gene>